<keyword evidence="1" id="KW-1133">Transmembrane helix</keyword>
<accession>A0AAT9HJ24</accession>
<keyword evidence="1" id="KW-0812">Transmembrane</keyword>
<feature type="transmembrane region" description="Helical" evidence="1">
    <location>
        <begin position="20"/>
        <end position="39"/>
    </location>
</feature>
<sequence length="62" mass="6662">MQPSVPFSMVHMVKGALDLGLAILLAGLEAAALVAFCLVEGMKKWVAKEGRFLVRRAGSSWC</sequence>
<evidence type="ECO:0000313" key="2">
    <source>
        <dbReference type="EMBL" id="BFO17164.1"/>
    </source>
</evidence>
<dbReference type="EMBL" id="AP035768">
    <property type="protein sequence ID" value="BFO17164.1"/>
    <property type="molecule type" value="Genomic_DNA"/>
</dbReference>
<organism evidence="2">
    <name type="scientific">Streptomyces haneummycinicus</name>
    <dbReference type="NCBI Taxonomy" id="3074435"/>
    <lineage>
        <taxon>Bacteria</taxon>
        <taxon>Bacillati</taxon>
        <taxon>Actinomycetota</taxon>
        <taxon>Actinomycetes</taxon>
        <taxon>Kitasatosporales</taxon>
        <taxon>Streptomycetaceae</taxon>
        <taxon>Streptomyces</taxon>
    </lineage>
</organism>
<gene>
    <name evidence="2" type="ORF">SHKM778_35520</name>
</gene>
<protein>
    <submittedName>
        <fullName evidence="2">Uncharacterized protein</fullName>
    </submittedName>
</protein>
<dbReference type="AlphaFoldDB" id="A0AAT9HJ24"/>
<reference evidence="2" key="2">
    <citation type="submission" date="2024-07" db="EMBL/GenBank/DDBJ databases">
        <title>Streptomyces haneummycinica sp. nov., a new antibiotic-producing actinobacterium isolated from marine sediment.</title>
        <authorList>
            <person name="Uemura M."/>
            <person name="Hamada M."/>
            <person name="Hirano S."/>
            <person name="Kobayashi K."/>
            <person name="Ohshiro T."/>
            <person name="Kobayashi T."/>
            <person name="Terahara T."/>
        </authorList>
    </citation>
    <scope>NUCLEOTIDE SEQUENCE</scope>
    <source>
        <strain evidence="2">KM77-8</strain>
    </source>
</reference>
<reference evidence="2" key="1">
    <citation type="submission" date="2024-06" db="EMBL/GenBank/DDBJ databases">
        <authorList>
            <consortium name="consrtm"/>
            <person name="Uemura M."/>
            <person name="Terahara T."/>
        </authorList>
    </citation>
    <scope>NUCLEOTIDE SEQUENCE</scope>
    <source>
        <strain evidence="2">KM77-8</strain>
    </source>
</reference>
<name>A0AAT9HJ24_9ACTN</name>
<proteinExistence type="predicted"/>
<keyword evidence="1" id="KW-0472">Membrane</keyword>
<evidence type="ECO:0000256" key="1">
    <source>
        <dbReference type="SAM" id="Phobius"/>
    </source>
</evidence>